<dbReference type="OrthoDB" id="5362512at2759"/>
<keyword evidence="3" id="KW-1185">Reference proteome</keyword>
<reference evidence="4" key="3">
    <citation type="submission" date="2025-04" db="UniProtKB">
        <authorList>
            <consortium name="RefSeq"/>
        </authorList>
    </citation>
    <scope>IDENTIFICATION</scope>
    <source>
        <strain evidence="4">CBS 304.34</strain>
    </source>
</reference>
<protein>
    <submittedName>
        <fullName evidence="2 4">HET-domain-containing protein</fullName>
    </submittedName>
</protein>
<evidence type="ECO:0000313" key="3">
    <source>
        <dbReference type="Proteomes" id="UP000504636"/>
    </source>
</evidence>
<organism evidence="2">
    <name type="scientific">Mytilinidion resinicola</name>
    <dbReference type="NCBI Taxonomy" id="574789"/>
    <lineage>
        <taxon>Eukaryota</taxon>
        <taxon>Fungi</taxon>
        <taxon>Dikarya</taxon>
        <taxon>Ascomycota</taxon>
        <taxon>Pezizomycotina</taxon>
        <taxon>Dothideomycetes</taxon>
        <taxon>Pleosporomycetidae</taxon>
        <taxon>Mytilinidiales</taxon>
        <taxon>Mytilinidiaceae</taxon>
        <taxon>Mytilinidion</taxon>
    </lineage>
</organism>
<reference evidence="2 4" key="1">
    <citation type="journal article" date="2020" name="Stud. Mycol.">
        <title>101 Dothideomycetes genomes: a test case for predicting lifestyles and emergence of pathogens.</title>
        <authorList>
            <person name="Haridas S."/>
            <person name="Albert R."/>
            <person name="Binder M."/>
            <person name="Bloem J."/>
            <person name="Labutti K."/>
            <person name="Salamov A."/>
            <person name="Andreopoulos B."/>
            <person name="Baker S."/>
            <person name="Barry K."/>
            <person name="Bills G."/>
            <person name="Bluhm B."/>
            <person name="Cannon C."/>
            <person name="Castanera R."/>
            <person name="Culley D."/>
            <person name="Daum C."/>
            <person name="Ezra D."/>
            <person name="Gonzalez J."/>
            <person name="Henrissat B."/>
            <person name="Kuo A."/>
            <person name="Liang C."/>
            <person name="Lipzen A."/>
            <person name="Lutzoni F."/>
            <person name="Magnuson J."/>
            <person name="Mondo S."/>
            <person name="Nolan M."/>
            <person name="Ohm R."/>
            <person name="Pangilinan J."/>
            <person name="Park H.-J."/>
            <person name="Ramirez L."/>
            <person name="Alfaro M."/>
            <person name="Sun H."/>
            <person name="Tritt A."/>
            <person name="Yoshinaga Y."/>
            <person name="Zwiers L.-H."/>
            <person name="Turgeon B."/>
            <person name="Goodwin S."/>
            <person name="Spatafora J."/>
            <person name="Crous P."/>
            <person name="Grigoriev I."/>
        </authorList>
    </citation>
    <scope>NUCLEOTIDE SEQUENCE</scope>
    <source>
        <strain evidence="2 4">CBS 304.34</strain>
    </source>
</reference>
<evidence type="ECO:0000259" key="1">
    <source>
        <dbReference type="Pfam" id="PF06985"/>
    </source>
</evidence>
<dbReference type="Pfam" id="PF06985">
    <property type="entry name" value="HET"/>
    <property type="match status" value="1"/>
</dbReference>
<gene>
    <name evidence="2 4" type="ORF">BDZ99DRAFT_106968</name>
</gene>
<evidence type="ECO:0000313" key="4">
    <source>
        <dbReference type="RefSeq" id="XP_033572502.1"/>
    </source>
</evidence>
<dbReference type="InterPro" id="IPR010730">
    <property type="entry name" value="HET"/>
</dbReference>
<dbReference type="RefSeq" id="XP_033572502.1">
    <property type="nucleotide sequence ID" value="XM_033712368.1"/>
</dbReference>
<dbReference type="PANTHER" id="PTHR33112:SF13">
    <property type="entry name" value="HETEROKARYON INCOMPATIBILITY DOMAIN-CONTAINING PROTEIN"/>
    <property type="match status" value="1"/>
</dbReference>
<feature type="domain" description="Heterokaryon incompatibility" evidence="1">
    <location>
        <begin position="43"/>
        <end position="191"/>
    </location>
</feature>
<sequence>MNCKANGPLAMPKRILRVKSSHDPQAPFRIRLMNTKNTKMERYVALSHCWGLERSLATESTTVDSWMRDIPWSRLPKTFQHAIEITALLGFSYIWIDSLCILQDSRPDWEEQSAHMAAIYEHAVVTLAAGSATGDTEGFLRPRPKLLNGTVMFQPENPNLSPKPVAFRQALTHHFLPSIDPLEKRAWAFQERLLSTRVLLFSLHELRWECNTVEQCECRSSWDVSHTLFNDPHPYSRKHLSQETPRHKLHKFWYCDIIPRFTNASLTKESDKLPALSGVVQVLSKLLKDPYVAGIWNDGSMRGFLWNTAKRENCFVSRTYRAPSFSWASLDYMVSYNHLRSSFEEREDITWLTEVVEIRCSLAGLDPFGQVTDGYAIFDGPLVSAWLHFPPDINGLNVTFQPASSTAANEYISFQPDVTLAVSRLSPSFPWPLTVHRAEQDPGRIEGSYCCYLMRLCTKGGGDYCLVLGASLRKPGAFERLGFLARLSRLGIENDIIHKGFKGATKTRLTIV</sequence>
<reference evidence="4" key="2">
    <citation type="submission" date="2020-04" db="EMBL/GenBank/DDBJ databases">
        <authorList>
            <consortium name="NCBI Genome Project"/>
        </authorList>
    </citation>
    <scope>NUCLEOTIDE SEQUENCE</scope>
    <source>
        <strain evidence="4">CBS 304.34</strain>
    </source>
</reference>
<name>A0A6A6YAE5_9PEZI</name>
<dbReference type="AlphaFoldDB" id="A0A6A6YAE5"/>
<evidence type="ECO:0000313" key="2">
    <source>
        <dbReference type="EMBL" id="KAF2805538.1"/>
    </source>
</evidence>
<accession>A0A6A6YAE5</accession>
<dbReference type="EMBL" id="MU003709">
    <property type="protein sequence ID" value="KAF2805538.1"/>
    <property type="molecule type" value="Genomic_DNA"/>
</dbReference>
<dbReference type="GeneID" id="54453261"/>
<dbReference type="PANTHER" id="PTHR33112">
    <property type="entry name" value="DOMAIN PROTEIN, PUTATIVE-RELATED"/>
    <property type="match status" value="1"/>
</dbReference>
<dbReference type="Proteomes" id="UP000504636">
    <property type="component" value="Unplaced"/>
</dbReference>
<proteinExistence type="predicted"/>